<feature type="domain" description="Methyltransferase" evidence="1">
    <location>
        <begin position="54"/>
        <end position="99"/>
    </location>
</feature>
<dbReference type="Proteomes" id="UP001519294">
    <property type="component" value="Unassembled WGS sequence"/>
</dbReference>
<dbReference type="RefSeq" id="WP_226374447.1">
    <property type="nucleotide sequence ID" value="NZ_JAGIKX010000051.1"/>
</dbReference>
<name>A0ABS4SCD6_9BACI</name>
<dbReference type="SUPFAM" id="SSF53335">
    <property type="entry name" value="S-adenosyl-L-methionine-dependent methyltransferases"/>
    <property type="match status" value="1"/>
</dbReference>
<comment type="caution">
    <text evidence="2">The sequence shown here is derived from an EMBL/GenBank/DDBJ whole genome shotgun (WGS) entry which is preliminary data.</text>
</comment>
<evidence type="ECO:0000259" key="1">
    <source>
        <dbReference type="Pfam" id="PF13847"/>
    </source>
</evidence>
<accession>A0ABS4SCD6</accession>
<proteinExistence type="predicted"/>
<protein>
    <submittedName>
        <fullName evidence="2">tRNA A58 N-methylase Trm61</fullName>
    </submittedName>
</protein>
<dbReference type="InterPro" id="IPR025714">
    <property type="entry name" value="Methyltranfer_dom"/>
</dbReference>
<dbReference type="Pfam" id="PF13847">
    <property type="entry name" value="Methyltransf_31"/>
    <property type="match status" value="1"/>
</dbReference>
<sequence>MSTESSVINRYSSAAINHEQNLCCPVENDTKYLKIIPDEIIEKDYGCGDPLGKIKEGDTVLDLGSGGGKVPYIVSQIVGQTGTVIGVDMNENMLALAKKY</sequence>
<evidence type="ECO:0000313" key="3">
    <source>
        <dbReference type="Proteomes" id="UP001519294"/>
    </source>
</evidence>
<gene>
    <name evidence="2" type="ORF">J2Z81_003065</name>
</gene>
<dbReference type="Gene3D" id="3.40.50.150">
    <property type="entry name" value="Vaccinia Virus protein VP39"/>
    <property type="match status" value="1"/>
</dbReference>
<evidence type="ECO:0000313" key="2">
    <source>
        <dbReference type="EMBL" id="MBP2259074.1"/>
    </source>
</evidence>
<organism evidence="2 3">
    <name type="scientific">Virgibacillus alimentarius</name>
    <dbReference type="NCBI Taxonomy" id="698769"/>
    <lineage>
        <taxon>Bacteria</taxon>
        <taxon>Bacillati</taxon>
        <taxon>Bacillota</taxon>
        <taxon>Bacilli</taxon>
        <taxon>Bacillales</taxon>
        <taxon>Bacillaceae</taxon>
        <taxon>Virgibacillus</taxon>
    </lineage>
</organism>
<dbReference type="InterPro" id="IPR029063">
    <property type="entry name" value="SAM-dependent_MTases_sf"/>
</dbReference>
<dbReference type="EMBL" id="JAGIKX010000051">
    <property type="protein sequence ID" value="MBP2259074.1"/>
    <property type="molecule type" value="Genomic_DNA"/>
</dbReference>
<reference evidence="2 3" key="1">
    <citation type="submission" date="2021-03" db="EMBL/GenBank/DDBJ databases">
        <title>Genomic Encyclopedia of Type Strains, Phase IV (KMG-IV): sequencing the most valuable type-strain genomes for metagenomic binning, comparative biology and taxonomic classification.</title>
        <authorList>
            <person name="Goeker M."/>
        </authorList>
    </citation>
    <scope>NUCLEOTIDE SEQUENCE [LARGE SCALE GENOMIC DNA]</scope>
    <source>
        <strain evidence="2 3">DSM 25790</strain>
    </source>
</reference>
<keyword evidence="3" id="KW-1185">Reference proteome</keyword>